<dbReference type="KEGG" id="arui:G6M88_20430"/>
<evidence type="ECO:0000313" key="3">
    <source>
        <dbReference type="Proteomes" id="UP000663912"/>
    </source>
</evidence>
<evidence type="ECO:0000313" key="1">
    <source>
        <dbReference type="EMBL" id="NTF39091.1"/>
    </source>
</evidence>
<keyword evidence="4" id="KW-1185">Reference proteome</keyword>
<name>A0AAE7R7N9_9HYPH</name>
<reference evidence="2" key="2">
    <citation type="submission" date="2020-02" db="EMBL/GenBank/DDBJ databases">
        <title>Unexpected conservation and global transmission of agrobacterial virulence plasmids.</title>
        <authorList>
            <person name="Weisberg A.J."/>
            <person name="Davis E.W. II"/>
            <person name="Tabima J.R."/>
            <person name="Belcher M.S."/>
            <person name="Miller M."/>
            <person name="Kuo C.-H."/>
            <person name="Loper J.E."/>
            <person name="Grunwald N.J."/>
            <person name="Putnam M.L."/>
            <person name="Chang J.H."/>
        </authorList>
    </citation>
    <scope>NUCLEOTIDE SEQUENCE</scope>
    <source>
        <strain evidence="2">W2/73</strain>
    </source>
</reference>
<organism evidence="2 3">
    <name type="scientific">Agrobacterium rubi</name>
    <dbReference type="NCBI Taxonomy" id="28099"/>
    <lineage>
        <taxon>Bacteria</taxon>
        <taxon>Pseudomonadati</taxon>
        <taxon>Pseudomonadota</taxon>
        <taxon>Alphaproteobacteria</taxon>
        <taxon>Hyphomicrobiales</taxon>
        <taxon>Rhizobiaceae</taxon>
        <taxon>Rhizobium/Agrobacterium group</taxon>
        <taxon>Agrobacterium</taxon>
    </lineage>
</organism>
<gene>
    <name evidence="1" type="ORF">G6L72_20525</name>
    <name evidence="2" type="ORF">G6M88_20430</name>
</gene>
<dbReference type="EMBL" id="JAAMCP010000012">
    <property type="protein sequence ID" value="NTF39091.1"/>
    <property type="molecule type" value="Genomic_DNA"/>
</dbReference>
<dbReference type="RefSeq" id="WP_045229352.1">
    <property type="nucleotide sequence ID" value="NZ_CP049207.1"/>
</dbReference>
<evidence type="ECO:0000313" key="4">
    <source>
        <dbReference type="Proteomes" id="UP000822331"/>
    </source>
</evidence>
<accession>A0AAE7R7N9</accession>
<dbReference type="Proteomes" id="UP000663912">
    <property type="component" value="Chromosome 2"/>
</dbReference>
<dbReference type="Proteomes" id="UP000822331">
    <property type="component" value="Unassembled WGS sequence"/>
</dbReference>
<dbReference type="AlphaFoldDB" id="A0AAE7R7N9"/>
<reference evidence="1 4" key="1">
    <citation type="journal article" date="2020" name="Science">
        <title>Unexpected conservation and global transmission of agrobacterial virulence plasmids.</title>
        <authorList>
            <person name="Weisberg A.J."/>
            <person name="Davis E.W. 2nd"/>
            <person name="Tabima J."/>
            <person name="Belcher M.S."/>
            <person name="Miller M."/>
            <person name="Kuo C.H."/>
            <person name="Loper J.E."/>
            <person name="Grunwald N.J."/>
            <person name="Putnam M.L."/>
            <person name="Chang J.H."/>
        </authorList>
    </citation>
    <scope>NUCLEOTIDE SEQUENCE [LARGE SCALE GENOMIC DNA]</scope>
    <source>
        <strain evidence="1 4">A19/93</strain>
    </source>
</reference>
<protein>
    <submittedName>
        <fullName evidence="2">Uncharacterized protein</fullName>
    </submittedName>
</protein>
<proteinExistence type="predicted"/>
<dbReference type="EMBL" id="CP049207">
    <property type="protein sequence ID" value="QTG02744.1"/>
    <property type="molecule type" value="Genomic_DNA"/>
</dbReference>
<evidence type="ECO:0000313" key="2">
    <source>
        <dbReference type="EMBL" id="QTG02744.1"/>
    </source>
</evidence>
<sequence length="100" mass="10933">MPSNTSLVNVDEAIICIFNQKAKLVFLPEATKPVAAAELPQVAPTMALWTGTTVPVPERKTGIATSLSPYAKRRIFLLSIAPFVDDYLATLNDRQEKIGF</sequence>